<evidence type="ECO:0000313" key="2">
    <source>
        <dbReference type="EMBL" id="MBW0523167.1"/>
    </source>
</evidence>
<protein>
    <submittedName>
        <fullName evidence="2">Uncharacterized protein</fullName>
    </submittedName>
</protein>
<dbReference type="Proteomes" id="UP000765509">
    <property type="component" value="Unassembled WGS sequence"/>
</dbReference>
<reference evidence="2" key="1">
    <citation type="submission" date="2021-03" db="EMBL/GenBank/DDBJ databases">
        <title>Draft genome sequence of rust myrtle Austropuccinia psidii MF-1, a brazilian biotype.</title>
        <authorList>
            <person name="Quecine M.C."/>
            <person name="Pachon D.M.R."/>
            <person name="Bonatelli M.L."/>
            <person name="Correr F.H."/>
            <person name="Franceschini L.M."/>
            <person name="Leite T.F."/>
            <person name="Margarido G.R.A."/>
            <person name="Almeida C.A."/>
            <person name="Ferrarezi J.A."/>
            <person name="Labate C.A."/>
        </authorList>
    </citation>
    <scope>NUCLEOTIDE SEQUENCE</scope>
    <source>
        <strain evidence="2">MF-1</strain>
    </source>
</reference>
<dbReference type="AlphaFoldDB" id="A0A9Q3I0S5"/>
<accession>A0A9Q3I0S5</accession>
<evidence type="ECO:0000256" key="1">
    <source>
        <dbReference type="SAM" id="MobiDB-lite"/>
    </source>
</evidence>
<feature type="region of interest" description="Disordered" evidence="1">
    <location>
        <begin position="1"/>
        <end position="20"/>
    </location>
</feature>
<gene>
    <name evidence="2" type="ORF">O181_062882</name>
</gene>
<comment type="caution">
    <text evidence="2">The sequence shown here is derived from an EMBL/GenBank/DDBJ whole genome shotgun (WGS) entry which is preliminary data.</text>
</comment>
<name>A0A9Q3I0S5_9BASI</name>
<proteinExistence type="predicted"/>
<keyword evidence="3" id="KW-1185">Reference proteome</keyword>
<dbReference type="EMBL" id="AVOT02030075">
    <property type="protein sequence ID" value="MBW0523167.1"/>
    <property type="molecule type" value="Genomic_DNA"/>
</dbReference>
<organism evidence="2 3">
    <name type="scientific">Austropuccinia psidii MF-1</name>
    <dbReference type="NCBI Taxonomy" id="1389203"/>
    <lineage>
        <taxon>Eukaryota</taxon>
        <taxon>Fungi</taxon>
        <taxon>Dikarya</taxon>
        <taxon>Basidiomycota</taxon>
        <taxon>Pucciniomycotina</taxon>
        <taxon>Pucciniomycetes</taxon>
        <taxon>Pucciniales</taxon>
        <taxon>Sphaerophragmiaceae</taxon>
        <taxon>Austropuccinia</taxon>
    </lineage>
</organism>
<sequence>MSILVESPKSNTKHHANSNLRGKVLVKDSDEKKLLFSKLHIYFLVRSHTGSARFLPSQSLLEMSMSDKAPFTDLVLQSSEHMIKPQTPASRNEANIP</sequence>
<evidence type="ECO:0000313" key="3">
    <source>
        <dbReference type="Proteomes" id="UP000765509"/>
    </source>
</evidence>